<organism evidence="1 2">
    <name type="scientific">Rhodonellum psychrophilum GCM71 = DSM 17998</name>
    <dbReference type="NCBI Taxonomy" id="1123057"/>
    <lineage>
        <taxon>Bacteria</taxon>
        <taxon>Pseudomonadati</taxon>
        <taxon>Bacteroidota</taxon>
        <taxon>Cytophagia</taxon>
        <taxon>Cytophagales</taxon>
        <taxon>Cytophagaceae</taxon>
        <taxon>Rhodonellum</taxon>
    </lineage>
</organism>
<dbReference type="Proteomes" id="UP000016843">
    <property type="component" value="Unassembled WGS sequence"/>
</dbReference>
<evidence type="ECO:0000313" key="1">
    <source>
        <dbReference type="EMBL" id="ERM80299.1"/>
    </source>
</evidence>
<name>U5BRZ8_9BACT</name>
<proteinExistence type="predicted"/>
<dbReference type="AlphaFoldDB" id="U5BRZ8"/>
<comment type="caution">
    <text evidence="1">The sequence shown here is derived from an EMBL/GenBank/DDBJ whole genome shotgun (WGS) entry which is preliminary data.</text>
</comment>
<dbReference type="EMBL" id="AWXR01000117">
    <property type="protein sequence ID" value="ERM80299.1"/>
    <property type="molecule type" value="Genomic_DNA"/>
</dbReference>
<keyword evidence="2" id="KW-1185">Reference proteome</keyword>
<protein>
    <submittedName>
        <fullName evidence="1">Uncharacterized protein</fullName>
    </submittedName>
</protein>
<sequence length="43" mass="4918">MFWALFKGLIEAQNDNNQAKVLESILASFHVKIKPKKGIKTIF</sequence>
<evidence type="ECO:0000313" key="2">
    <source>
        <dbReference type="Proteomes" id="UP000016843"/>
    </source>
</evidence>
<reference evidence="1 2" key="1">
    <citation type="journal article" date="2013" name="Genome Announc.">
        <title>Draft Genome Sequence of the Psychrophilic and Alkaliphilic Rhodonellum psychrophilum Strain GCM71T.</title>
        <authorList>
            <person name="Hauptmann A.L."/>
            <person name="Glaring M.A."/>
            <person name="Hallin P.F."/>
            <person name="Prieme A."/>
            <person name="Stougaard P."/>
        </authorList>
    </citation>
    <scope>NUCLEOTIDE SEQUENCE [LARGE SCALE GENOMIC DNA]</scope>
    <source>
        <strain evidence="1 2">GCM71</strain>
    </source>
</reference>
<accession>U5BRZ8</accession>
<gene>
    <name evidence="1" type="ORF">P872_13920</name>
</gene>